<sequence length="87" mass="9510">MSRLDKFLAGLRFRSSTPSFEVGDEVPAFVTGRTDDGLLVRVGDTVLELPDADQSLVDAKVTIEIESFDESTHRGTARVVEVLQNEG</sequence>
<evidence type="ECO:0000313" key="3">
    <source>
        <dbReference type="EMBL" id="SEG38468.1"/>
    </source>
</evidence>
<dbReference type="Proteomes" id="UP000236740">
    <property type="component" value="Unassembled WGS sequence"/>
</dbReference>
<dbReference type="EMBL" id="FNVN01000002">
    <property type="protein sequence ID" value="SEG38468.1"/>
    <property type="molecule type" value="Genomic_DNA"/>
</dbReference>
<dbReference type="Pfam" id="PF24353">
    <property type="entry name" value="DUF7513"/>
    <property type="match status" value="1"/>
</dbReference>
<name>A0A1H5ZPN2_9EURY</name>
<organism evidence="3 4">
    <name type="scientific">Halobellus limi</name>
    <dbReference type="NCBI Taxonomy" id="699433"/>
    <lineage>
        <taxon>Archaea</taxon>
        <taxon>Methanobacteriati</taxon>
        <taxon>Methanobacteriota</taxon>
        <taxon>Stenosarchaea group</taxon>
        <taxon>Halobacteria</taxon>
        <taxon>Halobacteriales</taxon>
        <taxon>Haloferacaceae</taxon>
        <taxon>Halobellus</taxon>
    </lineage>
</organism>
<dbReference type="GeneID" id="39858459"/>
<reference evidence="3 4" key="1">
    <citation type="submission" date="2016-10" db="EMBL/GenBank/DDBJ databases">
        <authorList>
            <person name="de Groot N.N."/>
        </authorList>
    </citation>
    <scope>NUCLEOTIDE SEQUENCE [LARGE SCALE GENOMIC DNA]</scope>
    <source>
        <strain evidence="3 4">CGMCC 1.10331</strain>
    </source>
</reference>
<evidence type="ECO:0000313" key="2">
    <source>
        <dbReference type="EMBL" id="QCC47993.1"/>
    </source>
</evidence>
<dbReference type="InterPro" id="IPR055935">
    <property type="entry name" value="DUF7513"/>
</dbReference>
<keyword evidence="4" id="KW-1185">Reference proteome</keyword>
<gene>
    <name evidence="2" type="ORF">DV707_10175</name>
    <name evidence="3" type="ORF">SAMN04488133_2119</name>
</gene>
<evidence type="ECO:0000313" key="5">
    <source>
        <dbReference type="Proteomes" id="UP000296733"/>
    </source>
</evidence>
<evidence type="ECO:0000313" key="4">
    <source>
        <dbReference type="Proteomes" id="UP000236740"/>
    </source>
</evidence>
<dbReference type="RefSeq" id="WP_103991804.1">
    <property type="nucleotide sequence ID" value="NZ_CP031311.1"/>
</dbReference>
<dbReference type="EMBL" id="CP031311">
    <property type="protein sequence ID" value="QCC47993.1"/>
    <property type="molecule type" value="Genomic_DNA"/>
</dbReference>
<reference evidence="2 5" key="2">
    <citation type="journal article" date="2019" name="Nat. Commun.">
        <title>A new type of DNA phosphorothioation-based antiviral system in archaea.</title>
        <authorList>
            <person name="Xiong L."/>
            <person name="Liu S."/>
            <person name="Chen S."/>
            <person name="Xiao Y."/>
            <person name="Zhu B."/>
            <person name="Gao Y."/>
            <person name="Zhang Y."/>
            <person name="Chen B."/>
            <person name="Luo J."/>
            <person name="Deng Z."/>
            <person name="Chen X."/>
            <person name="Wang L."/>
            <person name="Chen S."/>
        </authorList>
    </citation>
    <scope>NUCLEOTIDE SEQUENCE [LARGE SCALE GENOMIC DNA]</scope>
    <source>
        <strain evidence="2 5">CGMCC 1.10331</strain>
    </source>
</reference>
<feature type="domain" description="DUF7513" evidence="1">
    <location>
        <begin position="1"/>
        <end position="81"/>
    </location>
</feature>
<dbReference type="KEGG" id="hlm:DV707_10175"/>
<evidence type="ECO:0000259" key="1">
    <source>
        <dbReference type="Pfam" id="PF24353"/>
    </source>
</evidence>
<dbReference type="AlphaFoldDB" id="A0A1H5ZPN2"/>
<accession>A0A1H5ZPN2</accession>
<proteinExistence type="predicted"/>
<dbReference type="OrthoDB" id="198699at2157"/>
<protein>
    <recommendedName>
        <fullName evidence="1">DUF7513 domain-containing protein</fullName>
    </recommendedName>
</protein>
<dbReference type="Proteomes" id="UP000296733">
    <property type="component" value="Chromosome"/>
</dbReference>